<sequence length="188" mass="22013">MERKIEKWEDLDSVEIIFKLIRFWEYGNGEDFIDSNECIVREIPFACFLLGAGYISKDILNSLIKEDGSLQDLLGGYDDEFNIFPLGECENESMSKKYHLLAEYIFQVDGLRKRLFNVLKNWGYDGSEREENEEEYGVVSLVLDGNDFEKTDEDFGTLHDEWLWVSSHSIEDVNKIVQARNEKEEELN</sequence>
<protein>
    <recommendedName>
        <fullName evidence="3">DUF4375 domain-containing protein</fullName>
    </recommendedName>
</protein>
<proteinExistence type="predicted"/>
<reference evidence="1 2" key="1">
    <citation type="submission" date="2018-11" db="EMBL/GenBank/DDBJ databases">
        <title>Genome sequencing and assembly of Clostridium tagluense strain A121.</title>
        <authorList>
            <person name="Murakami T."/>
            <person name="Segawa T."/>
            <person name="Shcherbakova V.A."/>
            <person name="Mori H."/>
            <person name="Yoshimura Y."/>
        </authorList>
    </citation>
    <scope>NUCLEOTIDE SEQUENCE [LARGE SCALE GENOMIC DNA]</scope>
    <source>
        <strain evidence="1 2">A121</strain>
    </source>
</reference>
<evidence type="ECO:0000313" key="1">
    <source>
        <dbReference type="EMBL" id="GCD12895.1"/>
    </source>
</evidence>
<dbReference type="AlphaFoldDB" id="A0A401UTL8"/>
<organism evidence="1 2">
    <name type="scientific">Clostridium tagluense</name>
    <dbReference type="NCBI Taxonomy" id="360422"/>
    <lineage>
        <taxon>Bacteria</taxon>
        <taxon>Bacillati</taxon>
        <taxon>Bacillota</taxon>
        <taxon>Clostridia</taxon>
        <taxon>Eubacteriales</taxon>
        <taxon>Clostridiaceae</taxon>
        <taxon>Clostridium</taxon>
    </lineage>
</organism>
<dbReference type="EMBL" id="BHYK01000045">
    <property type="protein sequence ID" value="GCD12895.1"/>
    <property type="molecule type" value="Genomic_DNA"/>
</dbReference>
<evidence type="ECO:0008006" key="3">
    <source>
        <dbReference type="Google" id="ProtNLM"/>
    </source>
</evidence>
<dbReference type="Proteomes" id="UP000287872">
    <property type="component" value="Unassembled WGS sequence"/>
</dbReference>
<evidence type="ECO:0000313" key="2">
    <source>
        <dbReference type="Proteomes" id="UP000287872"/>
    </source>
</evidence>
<dbReference type="RefSeq" id="WP_125005959.1">
    <property type="nucleotide sequence ID" value="NZ_BHYK01000045.1"/>
</dbReference>
<name>A0A401UTL8_9CLOT</name>
<keyword evidence="2" id="KW-1185">Reference proteome</keyword>
<accession>A0A401UTL8</accession>
<comment type="caution">
    <text evidence="1">The sequence shown here is derived from an EMBL/GenBank/DDBJ whole genome shotgun (WGS) entry which is preliminary data.</text>
</comment>
<gene>
    <name evidence="1" type="ORF">Ctaglu_45180</name>
</gene>